<evidence type="ECO:0000256" key="5">
    <source>
        <dbReference type="ARBA" id="ARBA00023316"/>
    </source>
</evidence>
<keyword evidence="7" id="KW-0812">Transmembrane</keyword>
<evidence type="ECO:0000256" key="4">
    <source>
        <dbReference type="ARBA" id="ARBA00022984"/>
    </source>
</evidence>
<dbReference type="AlphaFoldDB" id="A0A0R1KUM2"/>
<feature type="active site" description="Nucleophile" evidence="6">
    <location>
        <position position="437"/>
    </location>
</feature>
<proteinExistence type="predicted"/>
<dbReference type="GO" id="GO:0071972">
    <property type="term" value="F:peptidoglycan L,D-transpeptidase activity"/>
    <property type="evidence" value="ECO:0007669"/>
    <property type="project" value="TreeGrafter"/>
</dbReference>
<dbReference type="InterPro" id="IPR038054">
    <property type="entry name" value="LD_TPept-like_central_sf"/>
</dbReference>
<keyword evidence="3 6" id="KW-0133">Cell shape</keyword>
<dbReference type="Gene3D" id="2.40.440.10">
    <property type="entry name" value="L,D-transpeptidase catalytic domain-like"/>
    <property type="match status" value="1"/>
</dbReference>
<name>A0A0R1KUM2_9LACO</name>
<evidence type="ECO:0000256" key="1">
    <source>
        <dbReference type="ARBA" id="ARBA00004752"/>
    </source>
</evidence>
<dbReference type="OrthoDB" id="3176960at2"/>
<evidence type="ECO:0000259" key="8">
    <source>
        <dbReference type="PROSITE" id="PS52029"/>
    </source>
</evidence>
<dbReference type="PATRIC" id="fig|1423808.3.peg.1407"/>
<dbReference type="GO" id="GO:0005576">
    <property type="term" value="C:extracellular region"/>
    <property type="evidence" value="ECO:0007669"/>
    <property type="project" value="TreeGrafter"/>
</dbReference>
<keyword evidence="7" id="KW-1133">Transmembrane helix</keyword>
<keyword evidence="5 6" id="KW-0961">Cell wall biogenesis/degradation</keyword>
<keyword evidence="2" id="KW-0808">Transferase</keyword>
<evidence type="ECO:0000256" key="3">
    <source>
        <dbReference type="ARBA" id="ARBA00022960"/>
    </source>
</evidence>
<evidence type="ECO:0000313" key="10">
    <source>
        <dbReference type="Proteomes" id="UP000051581"/>
    </source>
</evidence>
<sequence>MSRKEKFGKKTKKKLLPRILIGIVLVFFGGFIGSHFYFQNHFKFTRINDVDVSGLTVAQATKKLNTSHIDEDGNYLVVRDSKINVNSQDVKKLFKHRSSMSAMTSAKMSAKSDVSTKQVNYRLKTLLPKFENRIDQINTSRKQTVDSQVLLKDGKIVVKAGQKGNTLDKAAMVQSFKKQAKFNLLISVKMTKDAYVKPNSSTINKQKQQLAKVLDNTVTLNTYNKTYKFVAKRWVKNGYPTANGNYKFDSAEVQNWIAKFSKKVDTLGKSVWITTHQGKKVRVHAGGTYGWKVNQKALTRNIVKNLGRSHSVTMNLSHYAVGTGYGIKGSGKTYVAIDLQRLHEYVYKNGKLMANIPIMSGTLTGGNRTPQGAFYIMYKQRHATLRGKNSDGSKYASPVSYWEPLTNSGVGMHDSPWQPASVYGNPSARAQYHSHGCLNNPPSRMSEVWKNTHTLEPVFIYY</sequence>
<keyword evidence="7" id="KW-0472">Membrane</keyword>
<protein>
    <submittedName>
        <fullName evidence="9">ErfK YbiS YcfS YnhG family protein</fullName>
    </submittedName>
</protein>
<dbReference type="InterPro" id="IPR038063">
    <property type="entry name" value="Transpep_catalytic_dom"/>
</dbReference>
<dbReference type="Pfam" id="PF12229">
    <property type="entry name" value="PG_binding_4"/>
    <property type="match status" value="1"/>
</dbReference>
<dbReference type="GO" id="GO:0008360">
    <property type="term" value="P:regulation of cell shape"/>
    <property type="evidence" value="ECO:0007669"/>
    <property type="project" value="UniProtKB-UniRule"/>
</dbReference>
<accession>A0A0R1KUM2</accession>
<evidence type="ECO:0000256" key="2">
    <source>
        <dbReference type="ARBA" id="ARBA00022679"/>
    </source>
</evidence>
<dbReference type="PROSITE" id="PS52029">
    <property type="entry name" value="LD_TPASE"/>
    <property type="match status" value="1"/>
</dbReference>
<comment type="caution">
    <text evidence="9">The sequence shown here is derived from an EMBL/GenBank/DDBJ whole genome shotgun (WGS) entry which is preliminary data.</text>
</comment>
<evidence type="ECO:0000256" key="7">
    <source>
        <dbReference type="SAM" id="Phobius"/>
    </source>
</evidence>
<feature type="domain" description="L,D-TPase catalytic" evidence="8">
    <location>
        <begin position="333"/>
        <end position="461"/>
    </location>
</feature>
<dbReference type="CDD" id="cd16913">
    <property type="entry name" value="YkuD_like"/>
    <property type="match status" value="1"/>
</dbReference>
<dbReference type="InterPro" id="IPR022029">
    <property type="entry name" value="YoaR-like_PG-bd"/>
</dbReference>
<comment type="pathway">
    <text evidence="1 6">Cell wall biogenesis; peptidoglycan biosynthesis.</text>
</comment>
<dbReference type="GO" id="GO:0018104">
    <property type="term" value="P:peptidoglycan-protein cross-linking"/>
    <property type="evidence" value="ECO:0007669"/>
    <property type="project" value="TreeGrafter"/>
</dbReference>
<reference evidence="9 10" key="1">
    <citation type="journal article" date="2015" name="Genome Announc.">
        <title>Expanding the biotechnology potential of lactobacilli through comparative genomics of 213 strains and associated genera.</title>
        <authorList>
            <person name="Sun Z."/>
            <person name="Harris H.M."/>
            <person name="McCann A."/>
            <person name="Guo C."/>
            <person name="Argimon S."/>
            <person name="Zhang W."/>
            <person name="Yang X."/>
            <person name="Jeffery I.B."/>
            <person name="Cooney J.C."/>
            <person name="Kagawa T.F."/>
            <person name="Liu W."/>
            <person name="Song Y."/>
            <person name="Salvetti E."/>
            <person name="Wrobel A."/>
            <person name="Rasinkangas P."/>
            <person name="Parkhill J."/>
            <person name="Rea M.C."/>
            <person name="O'Sullivan O."/>
            <person name="Ritari J."/>
            <person name="Douillard F.P."/>
            <person name="Paul Ross R."/>
            <person name="Yang R."/>
            <person name="Briner A.E."/>
            <person name="Felis G.E."/>
            <person name="de Vos W.M."/>
            <person name="Barrangou R."/>
            <person name="Klaenhammer T.R."/>
            <person name="Caufield P.W."/>
            <person name="Cui Y."/>
            <person name="Zhang H."/>
            <person name="O'Toole P.W."/>
        </authorList>
    </citation>
    <scope>NUCLEOTIDE SEQUENCE [LARGE SCALE GENOMIC DNA]</scope>
    <source>
        <strain evidence="9 10">DSM 19904</strain>
    </source>
</reference>
<dbReference type="PANTHER" id="PTHR30582">
    <property type="entry name" value="L,D-TRANSPEPTIDASE"/>
    <property type="match status" value="1"/>
</dbReference>
<dbReference type="UniPathway" id="UPA00219"/>
<dbReference type="InterPro" id="IPR050979">
    <property type="entry name" value="LD-transpeptidase"/>
</dbReference>
<dbReference type="Proteomes" id="UP000051581">
    <property type="component" value="Unassembled WGS sequence"/>
</dbReference>
<evidence type="ECO:0000256" key="6">
    <source>
        <dbReference type="PROSITE-ProRule" id="PRU01373"/>
    </source>
</evidence>
<organism evidence="9 10">
    <name type="scientific">Lentilactobacillus sunkii DSM 19904</name>
    <dbReference type="NCBI Taxonomy" id="1423808"/>
    <lineage>
        <taxon>Bacteria</taxon>
        <taxon>Bacillati</taxon>
        <taxon>Bacillota</taxon>
        <taxon>Bacilli</taxon>
        <taxon>Lactobacillales</taxon>
        <taxon>Lactobacillaceae</taxon>
        <taxon>Lentilactobacillus</taxon>
    </lineage>
</organism>
<dbReference type="PANTHER" id="PTHR30582:SF33">
    <property type="entry name" value="EXPORTED PROTEIN"/>
    <property type="match status" value="1"/>
</dbReference>
<evidence type="ECO:0000313" key="9">
    <source>
        <dbReference type="EMBL" id="KRK87148.1"/>
    </source>
</evidence>
<dbReference type="EMBL" id="AZEA01000024">
    <property type="protein sequence ID" value="KRK87148.1"/>
    <property type="molecule type" value="Genomic_DNA"/>
</dbReference>
<dbReference type="SUPFAM" id="SSF143985">
    <property type="entry name" value="L,D-transpeptidase pre-catalytic domain-like"/>
    <property type="match status" value="1"/>
</dbReference>
<feature type="transmembrane region" description="Helical" evidence="7">
    <location>
        <begin position="20"/>
        <end position="38"/>
    </location>
</feature>
<dbReference type="GO" id="GO:0071555">
    <property type="term" value="P:cell wall organization"/>
    <property type="evidence" value="ECO:0007669"/>
    <property type="project" value="UniProtKB-UniRule"/>
</dbReference>
<dbReference type="InterPro" id="IPR005490">
    <property type="entry name" value="LD_TPept_cat_dom"/>
</dbReference>
<dbReference type="Pfam" id="PF03734">
    <property type="entry name" value="YkuD"/>
    <property type="match status" value="1"/>
</dbReference>
<keyword evidence="4 6" id="KW-0573">Peptidoglycan synthesis</keyword>
<feature type="active site" description="Proton donor/acceptor" evidence="6">
    <location>
        <position position="413"/>
    </location>
</feature>
<dbReference type="Gene3D" id="3.10.20.800">
    <property type="match status" value="1"/>
</dbReference>
<keyword evidence="10" id="KW-1185">Reference proteome</keyword>
<dbReference type="SUPFAM" id="SSF141523">
    <property type="entry name" value="L,D-transpeptidase catalytic domain-like"/>
    <property type="match status" value="1"/>
</dbReference>
<dbReference type="RefSeq" id="WP_057826206.1">
    <property type="nucleotide sequence ID" value="NZ_AZEA01000024.1"/>
</dbReference>
<gene>
    <name evidence="9" type="ORF">FD17_GL001392</name>
</gene>
<dbReference type="GO" id="GO:0016740">
    <property type="term" value="F:transferase activity"/>
    <property type="evidence" value="ECO:0007669"/>
    <property type="project" value="UniProtKB-KW"/>
</dbReference>